<accession>A0A5Q4ZC58</accession>
<protein>
    <submittedName>
        <fullName evidence="1">Uncharacterized protein</fullName>
    </submittedName>
</protein>
<keyword evidence="2" id="KW-1185">Reference proteome</keyword>
<gene>
    <name evidence="1" type="ORF">PDMSB3_0092</name>
</gene>
<dbReference type="Proteomes" id="UP000325811">
    <property type="component" value="Chromosome I"/>
</dbReference>
<dbReference type="EMBL" id="LR699553">
    <property type="protein sequence ID" value="VVD26554.1"/>
    <property type="molecule type" value="Genomic_DNA"/>
</dbReference>
<dbReference type="RefSeq" id="WP_165184232.1">
    <property type="nucleotide sequence ID" value="NZ_LR699553.1"/>
</dbReference>
<proteinExistence type="predicted"/>
<evidence type="ECO:0000313" key="1">
    <source>
        <dbReference type="EMBL" id="VVD26554.1"/>
    </source>
</evidence>
<name>A0A5Q4ZC58_9BURK</name>
<reference evidence="1 2" key="1">
    <citation type="submission" date="2019-08" db="EMBL/GenBank/DDBJ databases">
        <authorList>
            <person name="Herpell B J."/>
        </authorList>
    </citation>
    <scope>NUCLEOTIDE SEQUENCE [LARGE SCALE GENOMIC DNA]</scope>
    <source>
        <strain evidence="2">Msb3</strain>
    </source>
</reference>
<dbReference type="AlphaFoldDB" id="A0A5Q4ZC58"/>
<dbReference type="KEGG" id="pdio:PDMSB3_0092"/>
<organism evidence="1 2">
    <name type="scientific">Paraburkholderia dioscoreae</name>
    <dbReference type="NCBI Taxonomy" id="2604047"/>
    <lineage>
        <taxon>Bacteria</taxon>
        <taxon>Pseudomonadati</taxon>
        <taxon>Pseudomonadota</taxon>
        <taxon>Betaproteobacteria</taxon>
        <taxon>Burkholderiales</taxon>
        <taxon>Burkholderiaceae</taxon>
        <taxon>Paraburkholderia</taxon>
    </lineage>
</organism>
<sequence length="183" mass="20381">MMKPMSLEEYRAAKARSCISVADNWCAVFRITKDQDKAYSSGRTEIPAELAEGVRNVVTKLSNYGRALSDIIRAALRACTVDFNGNTGAITITFPSAKSVRIDCDGVDTVNLAPVYVAARGTLNEAVFIYFGEDSQAKPMYIKESGWFLWRGNFTESRNAGRIRNYFNTIDEPILSMAFRSYA</sequence>
<evidence type="ECO:0000313" key="2">
    <source>
        <dbReference type="Proteomes" id="UP000325811"/>
    </source>
</evidence>